<feature type="domain" description="ATP-grasp" evidence="15">
    <location>
        <begin position="117"/>
        <end position="322"/>
    </location>
</feature>
<comment type="caution">
    <text evidence="16">The sequence shown here is derived from an EMBL/GenBank/DDBJ whole genome shotgun (WGS) entry which is preliminary data.</text>
</comment>
<evidence type="ECO:0000256" key="6">
    <source>
        <dbReference type="ARBA" id="ARBA00022741"/>
    </source>
</evidence>
<protein>
    <recommendedName>
        <fullName evidence="13">D-alanine--D-alanine ligase</fullName>
        <ecNumber evidence="13">6.3.2.4</ecNumber>
    </recommendedName>
    <alternativeName>
        <fullName evidence="13">D-Ala-D-Ala ligase</fullName>
    </alternativeName>
    <alternativeName>
        <fullName evidence="13">D-alanylalanine synthetase</fullName>
    </alternativeName>
</protein>
<dbReference type="Gene3D" id="3.30.470.20">
    <property type="entry name" value="ATP-grasp fold, B domain"/>
    <property type="match status" value="1"/>
</dbReference>
<dbReference type="PANTHER" id="PTHR23132">
    <property type="entry name" value="D-ALANINE--D-ALANINE LIGASE"/>
    <property type="match status" value="1"/>
</dbReference>
<dbReference type="EMBL" id="JAFBCG010000001">
    <property type="protein sequence ID" value="MBM7803005.1"/>
    <property type="molecule type" value="Genomic_DNA"/>
</dbReference>
<reference evidence="16 17" key="1">
    <citation type="submission" date="2021-01" db="EMBL/GenBank/DDBJ databases">
        <title>Sequencing the genomes of 1000 actinobacteria strains.</title>
        <authorList>
            <person name="Klenk H.-P."/>
        </authorList>
    </citation>
    <scope>NUCLEOTIDE SEQUENCE [LARGE SCALE GENOMIC DNA]</scope>
    <source>
        <strain evidence="16 17">DSM 20542</strain>
    </source>
</reference>
<dbReference type="PIRSF" id="PIRSF039102">
    <property type="entry name" value="Ddl/VanB"/>
    <property type="match status" value="1"/>
</dbReference>
<keyword evidence="4 13" id="KW-0436">Ligase</keyword>
<dbReference type="InterPro" id="IPR013815">
    <property type="entry name" value="ATP_grasp_subdomain_1"/>
</dbReference>
<dbReference type="InterPro" id="IPR000291">
    <property type="entry name" value="D-Ala_lig_Van_CS"/>
</dbReference>
<dbReference type="EC" id="6.3.2.4" evidence="13"/>
<evidence type="ECO:0000256" key="9">
    <source>
        <dbReference type="ARBA" id="ARBA00022960"/>
    </source>
</evidence>
<evidence type="ECO:0000256" key="11">
    <source>
        <dbReference type="ARBA" id="ARBA00023211"/>
    </source>
</evidence>
<comment type="catalytic activity">
    <reaction evidence="13">
        <text>2 D-alanine + ATP = D-alanyl-D-alanine + ADP + phosphate + H(+)</text>
        <dbReference type="Rhea" id="RHEA:11224"/>
        <dbReference type="ChEBI" id="CHEBI:15378"/>
        <dbReference type="ChEBI" id="CHEBI:30616"/>
        <dbReference type="ChEBI" id="CHEBI:43474"/>
        <dbReference type="ChEBI" id="CHEBI:57416"/>
        <dbReference type="ChEBI" id="CHEBI:57822"/>
        <dbReference type="ChEBI" id="CHEBI:456216"/>
        <dbReference type="EC" id="6.3.2.4"/>
    </reaction>
</comment>
<keyword evidence="10 13" id="KW-0573">Peptidoglycan synthesis</keyword>
<keyword evidence="6 14" id="KW-0547">Nucleotide-binding</keyword>
<evidence type="ECO:0000256" key="12">
    <source>
        <dbReference type="ARBA" id="ARBA00023316"/>
    </source>
</evidence>
<gene>
    <name evidence="13" type="primary">ddl</name>
    <name evidence="16" type="ORF">JOE58_002256</name>
</gene>
<evidence type="ECO:0000313" key="16">
    <source>
        <dbReference type="EMBL" id="MBM7803005.1"/>
    </source>
</evidence>
<comment type="cofactor">
    <cofactor evidence="1">
        <name>Mn(2+)</name>
        <dbReference type="ChEBI" id="CHEBI:29035"/>
    </cofactor>
</comment>
<evidence type="ECO:0000256" key="5">
    <source>
        <dbReference type="ARBA" id="ARBA00022723"/>
    </source>
</evidence>
<keyword evidence="12 13" id="KW-0961">Cell wall biogenesis/degradation</keyword>
<dbReference type="Proteomes" id="UP000746584">
    <property type="component" value="Unassembled WGS sequence"/>
</dbReference>
<evidence type="ECO:0000256" key="2">
    <source>
        <dbReference type="ARBA" id="ARBA00001946"/>
    </source>
</evidence>
<evidence type="ECO:0000256" key="4">
    <source>
        <dbReference type="ARBA" id="ARBA00022598"/>
    </source>
</evidence>
<evidence type="ECO:0000256" key="7">
    <source>
        <dbReference type="ARBA" id="ARBA00022840"/>
    </source>
</evidence>
<evidence type="ECO:0000259" key="15">
    <source>
        <dbReference type="PROSITE" id="PS50975"/>
    </source>
</evidence>
<name>A0ABS2RVG0_9MICO</name>
<organism evidence="16 17">
    <name type="scientific">Curtobacterium luteum</name>
    <dbReference type="NCBI Taxonomy" id="33881"/>
    <lineage>
        <taxon>Bacteria</taxon>
        <taxon>Bacillati</taxon>
        <taxon>Actinomycetota</taxon>
        <taxon>Actinomycetes</taxon>
        <taxon>Micrococcales</taxon>
        <taxon>Microbacteriaceae</taxon>
        <taxon>Curtobacterium</taxon>
    </lineage>
</organism>
<dbReference type="InterPro" id="IPR005905">
    <property type="entry name" value="D_ala_D_ala"/>
</dbReference>
<dbReference type="Pfam" id="PF01820">
    <property type="entry name" value="Dala_Dala_lig_N"/>
    <property type="match status" value="2"/>
</dbReference>
<dbReference type="InterPro" id="IPR016185">
    <property type="entry name" value="PreATP-grasp_dom_sf"/>
</dbReference>
<dbReference type="PROSITE" id="PS00843">
    <property type="entry name" value="DALA_DALA_LIGASE_1"/>
    <property type="match status" value="1"/>
</dbReference>
<evidence type="ECO:0000256" key="14">
    <source>
        <dbReference type="PROSITE-ProRule" id="PRU00409"/>
    </source>
</evidence>
<dbReference type="Pfam" id="PF07478">
    <property type="entry name" value="Dala_Dala_lig_C"/>
    <property type="match status" value="1"/>
</dbReference>
<keyword evidence="13" id="KW-0963">Cytoplasm</keyword>
<dbReference type="PANTHER" id="PTHR23132:SF25">
    <property type="entry name" value="D-ALANINE--D-ALANINE LIGASE A"/>
    <property type="match status" value="1"/>
</dbReference>
<keyword evidence="5" id="KW-0479">Metal-binding</keyword>
<comment type="pathway">
    <text evidence="13">Cell wall biogenesis; peptidoglycan biosynthesis.</text>
</comment>
<dbReference type="SUPFAM" id="SSF56059">
    <property type="entry name" value="Glutathione synthetase ATP-binding domain-like"/>
    <property type="match status" value="1"/>
</dbReference>
<comment type="similarity">
    <text evidence="3 13">Belongs to the D-alanine--D-alanine ligase family.</text>
</comment>
<dbReference type="Gene3D" id="3.40.50.20">
    <property type="match status" value="1"/>
</dbReference>
<evidence type="ECO:0000313" key="17">
    <source>
        <dbReference type="Proteomes" id="UP000746584"/>
    </source>
</evidence>
<evidence type="ECO:0000256" key="3">
    <source>
        <dbReference type="ARBA" id="ARBA00010871"/>
    </source>
</evidence>
<keyword evidence="9 13" id="KW-0133">Cell shape</keyword>
<evidence type="ECO:0000256" key="13">
    <source>
        <dbReference type="HAMAP-Rule" id="MF_00047"/>
    </source>
</evidence>
<accession>A0ABS2RVG0</accession>
<dbReference type="GO" id="GO:0008716">
    <property type="term" value="F:D-alanine-D-alanine ligase activity"/>
    <property type="evidence" value="ECO:0007669"/>
    <property type="project" value="UniProtKB-EC"/>
</dbReference>
<sequence length="339" mass="34566">MSTTAPVRVVVIGGGANSEHEVGLASAASVAAALDPTRYEVARLTIERDGGWRSADLPCSFPEAAAVLAAADVVFPAVHGPGGEDGSLAALAALAGVPVVGSPVCAGALAMDKWATKLVAQASGVAVAPSTLLTRAEARTVDSAALAVTVGPMPWIVKPVAGGSSYGVSRVDAPGQLDAALAEAFAHDDRVLVERLVTGREVDVAVLERVTGELVVGPPLEVLNDAAGFFDADTKYDGSARFVLPAPLVPAVAERIDTVARTLFARLGCAGLARVDCFVTPEGEVVLNEVNTMPGLTAQSQLPKMFAAVGIDYPELLSGLVETARRPSTRSGTRVGAAR</sequence>
<dbReference type="PROSITE" id="PS50975">
    <property type="entry name" value="ATP_GRASP"/>
    <property type="match status" value="1"/>
</dbReference>
<dbReference type="SUPFAM" id="SSF52440">
    <property type="entry name" value="PreATP-grasp domain"/>
    <property type="match status" value="1"/>
</dbReference>
<evidence type="ECO:0000256" key="8">
    <source>
        <dbReference type="ARBA" id="ARBA00022842"/>
    </source>
</evidence>
<keyword evidence="7 14" id="KW-0067">ATP-binding</keyword>
<dbReference type="HAMAP" id="MF_00047">
    <property type="entry name" value="Dala_Dala_lig"/>
    <property type="match status" value="1"/>
</dbReference>
<proteinExistence type="inferred from homology"/>
<dbReference type="InterPro" id="IPR011095">
    <property type="entry name" value="Dala_Dala_lig_C"/>
</dbReference>
<dbReference type="InterPro" id="IPR011127">
    <property type="entry name" value="Dala_Dala_lig_N"/>
</dbReference>
<dbReference type="Gene3D" id="3.30.1490.20">
    <property type="entry name" value="ATP-grasp fold, A domain"/>
    <property type="match status" value="1"/>
</dbReference>
<keyword evidence="17" id="KW-1185">Reference proteome</keyword>
<evidence type="ECO:0000256" key="10">
    <source>
        <dbReference type="ARBA" id="ARBA00022984"/>
    </source>
</evidence>
<keyword evidence="11" id="KW-0464">Manganese</keyword>
<comment type="subcellular location">
    <subcellularLocation>
        <location evidence="13">Cytoplasm</location>
    </subcellularLocation>
</comment>
<dbReference type="InterPro" id="IPR011761">
    <property type="entry name" value="ATP-grasp"/>
</dbReference>
<comment type="function">
    <text evidence="13">Cell wall formation.</text>
</comment>
<keyword evidence="8" id="KW-0460">Magnesium</keyword>
<evidence type="ECO:0000256" key="1">
    <source>
        <dbReference type="ARBA" id="ARBA00001936"/>
    </source>
</evidence>
<comment type="cofactor">
    <cofactor evidence="2">
        <name>Mg(2+)</name>
        <dbReference type="ChEBI" id="CHEBI:18420"/>
    </cofactor>
</comment>
<dbReference type="RefSeq" id="WP_175328257.1">
    <property type="nucleotide sequence ID" value="NZ_BMOI01000007.1"/>
</dbReference>
<dbReference type="NCBIfam" id="TIGR01205">
    <property type="entry name" value="D_ala_D_alaTIGR"/>
    <property type="match status" value="1"/>
</dbReference>